<dbReference type="RefSeq" id="WP_084234780.1">
    <property type="nucleotide sequence ID" value="NZ_FWXW01000005.1"/>
</dbReference>
<accession>A0A1W2BB04</accession>
<dbReference type="Pfam" id="PF09359">
    <property type="entry name" value="VTC"/>
    <property type="match status" value="1"/>
</dbReference>
<feature type="region of interest" description="Disordered" evidence="1">
    <location>
        <begin position="257"/>
        <end position="276"/>
    </location>
</feature>
<dbReference type="InterPro" id="IPR042267">
    <property type="entry name" value="VTC_sf"/>
</dbReference>
<organism evidence="3 4">
    <name type="scientific">Papillibacter cinnamivorans DSM 12816</name>
    <dbReference type="NCBI Taxonomy" id="1122930"/>
    <lineage>
        <taxon>Bacteria</taxon>
        <taxon>Bacillati</taxon>
        <taxon>Bacillota</taxon>
        <taxon>Clostridia</taxon>
        <taxon>Eubacteriales</taxon>
        <taxon>Oscillospiraceae</taxon>
        <taxon>Papillibacter</taxon>
    </lineage>
</organism>
<evidence type="ECO:0000313" key="4">
    <source>
        <dbReference type="Proteomes" id="UP000192790"/>
    </source>
</evidence>
<evidence type="ECO:0000259" key="2">
    <source>
        <dbReference type="Pfam" id="PF09359"/>
    </source>
</evidence>
<keyword evidence="4" id="KW-1185">Reference proteome</keyword>
<evidence type="ECO:0000256" key="1">
    <source>
        <dbReference type="SAM" id="MobiDB-lite"/>
    </source>
</evidence>
<dbReference type="GO" id="GO:0006799">
    <property type="term" value="P:polyphosphate biosynthetic process"/>
    <property type="evidence" value="ECO:0007669"/>
    <property type="project" value="UniProtKB-ARBA"/>
</dbReference>
<gene>
    <name evidence="3" type="ORF">SAMN02745168_2108</name>
</gene>
<reference evidence="3 4" key="1">
    <citation type="submission" date="2017-04" db="EMBL/GenBank/DDBJ databases">
        <authorList>
            <person name="Afonso C.L."/>
            <person name="Miller P.J."/>
            <person name="Scott M.A."/>
            <person name="Spackman E."/>
            <person name="Goraichik I."/>
            <person name="Dimitrov K.M."/>
            <person name="Suarez D.L."/>
            <person name="Swayne D.E."/>
        </authorList>
    </citation>
    <scope>NUCLEOTIDE SEQUENCE [LARGE SCALE GENOMIC DNA]</scope>
    <source>
        <strain evidence="3 4">DSM 12816</strain>
    </source>
</reference>
<dbReference type="STRING" id="1122930.SAMN02745168_2108"/>
<dbReference type="OrthoDB" id="185578at2"/>
<name>A0A1W2BB04_9FIRM</name>
<dbReference type="EMBL" id="FWXW01000005">
    <property type="protein sequence ID" value="SMC70024.1"/>
    <property type="molecule type" value="Genomic_DNA"/>
</dbReference>
<dbReference type="SUPFAM" id="SSF55154">
    <property type="entry name" value="CYTH-like phosphatases"/>
    <property type="match status" value="1"/>
</dbReference>
<dbReference type="AlphaFoldDB" id="A0A1W2BB04"/>
<dbReference type="Proteomes" id="UP000192790">
    <property type="component" value="Unassembled WGS sequence"/>
</dbReference>
<feature type="domain" description="VTC" evidence="2">
    <location>
        <begin position="7"/>
        <end position="232"/>
    </location>
</feature>
<dbReference type="CDD" id="cd07750">
    <property type="entry name" value="PolyPPase_VTC_like"/>
    <property type="match status" value="1"/>
</dbReference>
<sequence length="276" mass="31779">MAITAFKRNELKFILDSRQYSALLPRLEEYMERDVNCRSGNDYGIYNIYYDTPDDRLIRTSLSKPKYKEKLRMRSYCSPASPEDTVFLELKKKTAGVVHKRRAVLSLREAEDFLRWRLRPESESYMNRQVLNELEYFLNRNEVSPAAYISYRRVALFGLDDPSFRVTFDRDILARRTELGLDRESFGLPILAPGLYLMEIKVSGSVPLWLADALAELGIYKASFSKYGMEYKLHSIAASGGDDRRFRTAALRAVSMPPARREREAEKNACSAHGAA</sequence>
<evidence type="ECO:0000313" key="3">
    <source>
        <dbReference type="EMBL" id="SMC70024.1"/>
    </source>
</evidence>
<dbReference type="InterPro" id="IPR018966">
    <property type="entry name" value="VTC_domain"/>
</dbReference>
<dbReference type="InterPro" id="IPR033469">
    <property type="entry name" value="CYTH-like_dom_sf"/>
</dbReference>
<protein>
    <submittedName>
        <fullName evidence="3">VTC domain-containing protein</fullName>
    </submittedName>
</protein>
<dbReference type="Gene3D" id="3.20.100.30">
    <property type="entry name" value="VTC, catalytic tunnel domain"/>
    <property type="match status" value="1"/>
</dbReference>
<proteinExistence type="predicted"/>